<keyword evidence="2" id="KW-1185">Reference proteome</keyword>
<protein>
    <submittedName>
        <fullName evidence="1">Uncharacterized protein</fullName>
    </submittedName>
</protein>
<gene>
    <name evidence="1" type="ORF">EJ02DRAFT_209898</name>
</gene>
<dbReference type="EMBL" id="ML976052">
    <property type="protein sequence ID" value="KAF1941109.1"/>
    <property type="molecule type" value="Genomic_DNA"/>
</dbReference>
<proteinExistence type="predicted"/>
<evidence type="ECO:0000313" key="1">
    <source>
        <dbReference type="EMBL" id="KAF1941109.1"/>
    </source>
</evidence>
<evidence type="ECO:0000313" key="2">
    <source>
        <dbReference type="Proteomes" id="UP000800038"/>
    </source>
</evidence>
<name>A0A6A5SNR0_9PLEO</name>
<organism evidence="1 2">
    <name type="scientific">Clathrospora elynae</name>
    <dbReference type="NCBI Taxonomy" id="706981"/>
    <lineage>
        <taxon>Eukaryota</taxon>
        <taxon>Fungi</taxon>
        <taxon>Dikarya</taxon>
        <taxon>Ascomycota</taxon>
        <taxon>Pezizomycotina</taxon>
        <taxon>Dothideomycetes</taxon>
        <taxon>Pleosporomycetidae</taxon>
        <taxon>Pleosporales</taxon>
        <taxon>Diademaceae</taxon>
        <taxon>Clathrospora</taxon>
    </lineage>
</organism>
<dbReference type="Proteomes" id="UP000800038">
    <property type="component" value="Unassembled WGS sequence"/>
</dbReference>
<dbReference type="AlphaFoldDB" id="A0A6A5SNR0"/>
<sequence>MAAVPSEAARYARRDCSPCLRSGYFLVVKSARQDKLAISRLIKQLVTSFALMTAIRPEQTSPLSCVQFKFPTYMGDAPPLAGLHAKLHICRSVHLTISSSSANEQTSQRATVGHTLLCSRGKGNIKPAGIFLLHHRDFSAALTSVPCIEHRVLSL</sequence>
<reference evidence="1" key="1">
    <citation type="journal article" date="2020" name="Stud. Mycol.">
        <title>101 Dothideomycetes genomes: a test case for predicting lifestyles and emergence of pathogens.</title>
        <authorList>
            <person name="Haridas S."/>
            <person name="Albert R."/>
            <person name="Binder M."/>
            <person name="Bloem J."/>
            <person name="Labutti K."/>
            <person name="Salamov A."/>
            <person name="Andreopoulos B."/>
            <person name="Baker S."/>
            <person name="Barry K."/>
            <person name="Bills G."/>
            <person name="Bluhm B."/>
            <person name="Cannon C."/>
            <person name="Castanera R."/>
            <person name="Culley D."/>
            <person name="Daum C."/>
            <person name="Ezra D."/>
            <person name="Gonzalez J."/>
            <person name="Henrissat B."/>
            <person name="Kuo A."/>
            <person name="Liang C."/>
            <person name="Lipzen A."/>
            <person name="Lutzoni F."/>
            <person name="Magnuson J."/>
            <person name="Mondo S."/>
            <person name="Nolan M."/>
            <person name="Ohm R."/>
            <person name="Pangilinan J."/>
            <person name="Park H.-J."/>
            <person name="Ramirez L."/>
            <person name="Alfaro M."/>
            <person name="Sun H."/>
            <person name="Tritt A."/>
            <person name="Yoshinaga Y."/>
            <person name="Zwiers L.-H."/>
            <person name="Turgeon B."/>
            <person name="Goodwin S."/>
            <person name="Spatafora J."/>
            <person name="Crous P."/>
            <person name="Grigoriev I."/>
        </authorList>
    </citation>
    <scope>NUCLEOTIDE SEQUENCE</scope>
    <source>
        <strain evidence="1">CBS 161.51</strain>
    </source>
</reference>
<accession>A0A6A5SNR0</accession>